<accession>W7UN21</accession>
<sequence length="175" mass="19823">MLIWETALLLGFYYVVPALVIIGSIIALIVIIKKKGKQVFLPYAVLPVISLLCMFVLGLHIKEGAPYSREPNAENVELVAEERNRAEYPISDDDLNAVFETCIDYFKNSGEYDFCELTGLRYLYMYSPGGNDVAMIEASYKSGFFSNVTHYGKFYALKREQNSNKWVFESVNTGP</sequence>
<dbReference type="RefSeq" id="WP_037300174.1">
    <property type="nucleotide sequence ID" value="NZ_ATAX01000028.1"/>
</dbReference>
<feature type="transmembrane region" description="Helical" evidence="1">
    <location>
        <begin position="39"/>
        <end position="61"/>
    </location>
</feature>
<keyword evidence="1" id="KW-0472">Membrane</keyword>
<feature type="transmembrane region" description="Helical" evidence="1">
    <location>
        <begin position="12"/>
        <end position="32"/>
    </location>
</feature>
<dbReference type="AlphaFoldDB" id="W7UN21"/>
<evidence type="ECO:0000313" key="2">
    <source>
        <dbReference type="EMBL" id="EWM52989.1"/>
    </source>
</evidence>
<evidence type="ECO:0000256" key="1">
    <source>
        <dbReference type="SAM" id="Phobius"/>
    </source>
</evidence>
<proteinExistence type="predicted"/>
<dbReference type="OrthoDB" id="9961668at2"/>
<name>W7UN21_RUMFL</name>
<evidence type="ECO:0000313" key="3">
    <source>
        <dbReference type="Proteomes" id="UP000019365"/>
    </source>
</evidence>
<dbReference type="Proteomes" id="UP000019365">
    <property type="component" value="Unassembled WGS sequence"/>
</dbReference>
<comment type="caution">
    <text evidence="2">The sequence shown here is derived from an EMBL/GenBank/DDBJ whole genome shotgun (WGS) entry which is preliminary data.</text>
</comment>
<reference evidence="2 3" key="1">
    <citation type="journal article" date="2014" name="PLoS ONE">
        <title>Rumen cellulosomics: divergent fiber-degrading strategies revealed by comparative genome-wide analysis of six ruminococcal strains.</title>
        <authorList>
            <person name="Dassa B."/>
            <person name="Borovok I."/>
            <person name="Ruimy-Israeli V."/>
            <person name="Lamed R."/>
            <person name="Flint H.J."/>
            <person name="Duncan S.H."/>
            <person name="Henrissat B."/>
            <person name="Coutinho P."/>
            <person name="Morrison M."/>
            <person name="Mosoni P."/>
            <person name="Yeoman C.J."/>
            <person name="White B.A."/>
            <person name="Bayer E.A."/>
        </authorList>
    </citation>
    <scope>NUCLEOTIDE SEQUENCE [LARGE SCALE GENOMIC DNA]</scope>
    <source>
        <strain evidence="2 3">007c</strain>
    </source>
</reference>
<protein>
    <submittedName>
        <fullName evidence="2">Uncharacterized protein</fullName>
    </submittedName>
</protein>
<dbReference type="PATRIC" id="fig|1341157.4.peg.2470"/>
<dbReference type="EMBL" id="ATAX01000028">
    <property type="protein sequence ID" value="EWM52989.1"/>
    <property type="molecule type" value="Genomic_DNA"/>
</dbReference>
<keyword evidence="3" id="KW-1185">Reference proteome</keyword>
<keyword evidence="1" id="KW-1133">Transmembrane helix</keyword>
<gene>
    <name evidence="2" type="ORF">RF007C_15355</name>
</gene>
<organism evidence="2 3">
    <name type="scientific">Ruminococcus flavefaciens 007c</name>
    <dbReference type="NCBI Taxonomy" id="1341157"/>
    <lineage>
        <taxon>Bacteria</taxon>
        <taxon>Bacillati</taxon>
        <taxon>Bacillota</taxon>
        <taxon>Clostridia</taxon>
        <taxon>Eubacteriales</taxon>
        <taxon>Oscillospiraceae</taxon>
        <taxon>Ruminococcus</taxon>
    </lineage>
</organism>
<keyword evidence="1" id="KW-0812">Transmembrane</keyword>